<organism evidence="1">
    <name type="scientific">marine metagenome</name>
    <dbReference type="NCBI Taxonomy" id="408172"/>
    <lineage>
        <taxon>unclassified sequences</taxon>
        <taxon>metagenomes</taxon>
        <taxon>ecological metagenomes</taxon>
    </lineage>
</organism>
<gene>
    <name evidence="1" type="ORF">METZ01_LOCUS101692</name>
</gene>
<evidence type="ECO:0008006" key="2">
    <source>
        <dbReference type="Google" id="ProtNLM"/>
    </source>
</evidence>
<accession>A0A381WA03</accession>
<name>A0A381WA03_9ZZZZ</name>
<reference evidence="1" key="1">
    <citation type="submission" date="2018-05" db="EMBL/GenBank/DDBJ databases">
        <authorList>
            <person name="Lanie J.A."/>
            <person name="Ng W.-L."/>
            <person name="Kazmierczak K.M."/>
            <person name="Andrzejewski T.M."/>
            <person name="Davidsen T.M."/>
            <person name="Wayne K.J."/>
            <person name="Tettelin H."/>
            <person name="Glass J.I."/>
            <person name="Rusch D."/>
            <person name="Podicherti R."/>
            <person name="Tsui H.-C.T."/>
            <person name="Winkler M.E."/>
        </authorList>
    </citation>
    <scope>NUCLEOTIDE SEQUENCE</scope>
</reference>
<dbReference type="AlphaFoldDB" id="A0A381WA03"/>
<dbReference type="EMBL" id="UINC01011031">
    <property type="protein sequence ID" value="SVA48838.1"/>
    <property type="molecule type" value="Genomic_DNA"/>
</dbReference>
<sequence length="110" mass="11995">MINVVLKTISSNSCTHLERCTNSIGKPGNTLNIFCSKGLRKGFMARGGFREGAGRKKEYNEPVKKILLGLPESVLQQLDNYASAKNLSRPKAVAILVEQAMIEQSGNMAI</sequence>
<evidence type="ECO:0000313" key="1">
    <source>
        <dbReference type="EMBL" id="SVA48838.1"/>
    </source>
</evidence>
<protein>
    <recommendedName>
        <fullName evidence="2">Ribbon-helix-helix protein CopG domain-containing protein</fullName>
    </recommendedName>
</protein>
<proteinExistence type="predicted"/>